<reference evidence="17 18" key="1">
    <citation type="submission" date="2023-04" db="EMBL/GenBank/DDBJ databases">
        <title>A. sendaiensis sub sp. chiapanensis a novel subspecie with specific adaptation in bacterial cell wall isolated from an active volcano.</title>
        <authorList>
            <person name="Alvarez Gutierrez P.E."/>
            <person name="Ortiz Cortes L.Y."/>
        </authorList>
    </citation>
    <scope>NUCLEOTIDE SEQUENCE [LARGE SCALE GENOMIC DNA]</scope>
    <source>
        <strain evidence="17 18">PA2</strain>
    </source>
</reference>
<dbReference type="PROSITE" id="PS50109">
    <property type="entry name" value="HIS_KIN"/>
    <property type="match status" value="1"/>
</dbReference>
<dbReference type="InterPro" id="IPR003661">
    <property type="entry name" value="HisK_dim/P_dom"/>
</dbReference>
<dbReference type="CDD" id="cd00075">
    <property type="entry name" value="HATPase"/>
    <property type="match status" value="1"/>
</dbReference>
<keyword evidence="8" id="KW-0547">Nucleotide-binding</keyword>
<evidence type="ECO:0000256" key="14">
    <source>
        <dbReference type="SAM" id="Phobius"/>
    </source>
</evidence>
<evidence type="ECO:0000313" key="18">
    <source>
        <dbReference type="Proteomes" id="UP001529245"/>
    </source>
</evidence>
<dbReference type="Gene3D" id="3.30.565.10">
    <property type="entry name" value="Histidine kinase-like ATPase, C-terminal domain"/>
    <property type="match status" value="1"/>
</dbReference>
<keyword evidence="10 17" id="KW-0067">ATP-binding</keyword>
<sequence length="536" mass="58378">MNGLGRLVERARATAGRAAAEARAFVRRLRTGTLRAYLRLRSATLALHLSILTYAVIIAAIALVGALQALFLRQFLFAETARSLHQELMNVPAEAWIWLASPSGSSATSGPPFRLGPLPFLAARGSLAYVDPTGQVHPIYAPHGLPVLSRETYEAMLNFGVPASAYQLASTSHGRDLVVTALIGPPDRPLGLAQVSVPTSEIDAMVARQMLLYGVVAFAVLVAALAAYRALIRRALAPLHRVVEHAQRIDAGNLDERFEVRPGMQAEVRSLAASFNGMLDRLGRAFRAERDAKERMRQFVADASHELRTPLTALSGYLEVLQKGRDFTEEEWRDALQQMHGEAKRLAGLVEQMLRLARAEDVRASWASDKREDVRLGTLVMSLDALWRGLCGPRELTYRIEGDPAVHADPDALKQVLFNLVQNAAQHTPAEGGHIVISVRGDEAEAKLAVADNGVGIPKAHQPHVFERFYRVDEARSREKGGAGLGLAICKAIVEAHGGRIDCESEPGEGAVFTVTLPAARPNRRGAEEGWAWKSK</sequence>
<dbReference type="InterPro" id="IPR003660">
    <property type="entry name" value="HAMP_dom"/>
</dbReference>
<evidence type="ECO:0000256" key="2">
    <source>
        <dbReference type="ARBA" id="ARBA00004651"/>
    </source>
</evidence>
<dbReference type="SUPFAM" id="SSF158472">
    <property type="entry name" value="HAMP domain-like"/>
    <property type="match status" value="1"/>
</dbReference>
<dbReference type="GO" id="GO:0005524">
    <property type="term" value="F:ATP binding"/>
    <property type="evidence" value="ECO:0007669"/>
    <property type="project" value="UniProtKB-KW"/>
</dbReference>
<evidence type="ECO:0000256" key="1">
    <source>
        <dbReference type="ARBA" id="ARBA00000085"/>
    </source>
</evidence>
<evidence type="ECO:0000256" key="11">
    <source>
        <dbReference type="ARBA" id="ARBA00022989"/>
    </source>
</evidence>
<feature type="transmembrane region" description="Helical" evidence="14">
    <location>
        <begin position="210"/>
        <end position="231"/>
    </location>
</feature>
<evidence type="ECO:0000256" key="10">
    <source>
        <dbReference type="ARBA" id="ARBA00022840"/>
    </source>
</evidence>
<dbReference type="PROSITE" id="PS50885">
    <property type="entry name" value="HAMP"/>
    <property type="match status" value="1"/>
</dbReference>
<dbReference type="PANTHER" id="PTHR45436">
    <property type="entry name" value="SENSOR HISTIDINE KINASE YKOH"/>
    <property type="match status" value="1"/>
</dbReference>
<evidence type="ECO:0000256" key="13">
    <source>
        <dbReference type="ARBA" id="ARBA00023136"/>
    </source>
</evidence>
<dbReference type="InterPro" id="IPR003594">
    <property type="entry name" value="HATPase_dom"/>
</dbReference>
<dbReference type="PRINTS" id="PR00344">
    <property type="entry name" value="BCTRLSENSOR"/>
</dbReference>
<keyword evidence="5" id="KW-0597">Phosphoprotein</keyword>
<evidence type="ECO:0000256" key="4">
    <source>
        <dbReference type="ARBA" id="ARBA00022475"/>
    </source>
</evidence>
<evidence type="ECO:0000256" key="8">
    <source>
        <dbReference type="ARBA" id="ARBA00022741"/>
    </source>
</evidence>
<evidence type="ECO:0000256" key="12">
    <source>
        <dbReference type="ARBA" id="ARBA00023012"/>
    </source>
</evidence>
<evidence type="ECO:0000256" key="7">
    <source>
        <dbReference type="ARBA" id="ARBA00022692"/>
    </source>
</evidence>
<evidence type="ECO:0000313" key="17">
    <source>
        <dbReference type="EMBL" id="MDI9260108.1"/>
    </source>
</evidence>
<dbReference type="InterPro" id="IPR005467">
    <property type="entry name" value="His_kinase_dom"/>
</dbReference>
<dbReference type="CDD" id="cd06225">
    <property type="entry name" value="HAMP"/>
    <property type="match status" value="1"/>
</dbReference>
<comment type="catalytic activity">
    <reaction evidence="1">
        <text>ATP + protein L-histidine = ADP + protein N-phospho-L-histidine.</text>
        <dbReference type="EC" id="2.7.13.3"/>
    </reaction>
</comment>
<dbReference type="InterPro" id="IPR036890">
    <property type="entry name" value="HATPase_C_sf"/>
</dbReference>
<organism evidence="17 18">
    <name type="scientific">Alicyclobacillus sendaiensis PA2</name>
    <dbReference type="NCBI Taxonomy" id="3029425"/>
    <lineage>
        <taxon>Bacteria</taxon>
        <taxon>Bacillati</taxon>
        <taxon>Bacillota</taxon>
        <taxon>Bacilli</taxon>
        <taxon>Bacillales</taxon>
        <taxon>Alicyclobacillaceae</taxon>
        <taxon>Alicyclobacillus</taxon>
    </lineage>
</organism>
<dbReference type="Pfam" id="PF00672">
    <property type="entry name" value="HAMP"/>
    <property type="match status" value="1"/>
</dbReference>
<comment type="caution">
    <text evidence="17">The sequence shown here is derived from an EMBL/GenBank/DDBJ whole genome shotgun (WGS) entry which is preliminary data.</text>
</comment>
<keyword evidence="18" id="KW-1185">Reference proteome</keyword>
<dbReference type="SMART" id="SM00387">
    <property type="entry name" value="HATPase_c"/>
    <property type="match status" value="1"/>
</dbReference>
<dbReference type="EMBL" id="JASGCB010000010">
    <property type="protein sequence ID" value="MDI9260108.1"/>
    <property type="molecule type" value="Genomic_DNA"/>
</dbReference>
<evidence type="ECO:0000256" key="6">
    <source>
        <dbReference type="ARBA" id="ARBA00022679"/>
    </source>
</evidence>
<feature type="domain" description="Histidine kinase" evidence="15">
    <location>
        <begin position="302"/>
        <end position="521"/>
    </location>
</feature>
<dbReference type="Pfam" id="PF00512">
    <property type="entry name" value="HisKA"/>
    <property type="match status" value="1"/>
</dbReference>
<dbReference type="Pfam" id="PF02518">
    <property type="entry name" value="HATPase_c"/>
    <property type="match status" value="1"/>
</dbReference>
<feature type="domain" description="HAMP" evidence="16">
    <location>
        <begin position="233"/>
        <end position="287"/>
    </location>
</feature>
<dbReference type="EC" id="2.7.13.3" evidence="3"/>
<keyword evidence="9" id="KW-0418">Kinase</keyword>
<evidence type="ECO:0000259" key="16">
    <source>
        <dbReference type="PROSITE" id="PS50885"/>
    </source>
</evidence>
<evidence type="ECO:0000256" key="3">
    <source>
        <dbReference type="ARBA" id="ARBA00012438"/>
    </source>
</evidence>
<dbReference type="RefSeq" id="WP_283203616.1">
    <property type="nucleotide sequence ID" value="NZ_JASGCB010000010.1"/>
</dbReference>
<dbReference type="InterPro" id="IPR036097">
    <property type="entry name" value="HisK_dim/P_sf"/>
</dbReference>
<evidence type="ECO:0000259" key="15">
    <source>
        <dbReference type="PROSITE" id="PS50109"/>
    </source>
</evidence>
<feature type="transmembrane region" description="Helical" evidence="14">
    <location>
        <begin position="45"/>
        <end position="72"/>
    </location>
</feature>
<keyword evidence="7 14" id="KW-0812">Transmembrane</keyword>
<protein>
    <recommendedName>
        <fullName evidence="3">histidine kinase</fullName>
        <ecNumber evidence="3">2.7.13.3</ecNumber>
    </recommendedName>
</protein>
<dbReference type="SMART" id="SM00388">
    <property type="entry name" value="HisKA"/>
    <property type="match status" value="1"/>
</dbReference>
<dbReference type="InterPro" id="IPR050428">
    <property type="entry name" value="TCS_sensor_his_kinase"/>
</dbReference>
<keyword evidence="11 14" id="KW-1133">Transmembrane helix</keyword>
<dbReference type="SMART" id="SM00304">
    <property type="entry name" value="HAMP"/>
    <property type="match status" value="1"/>
</dbReference>
<keyword evidence="13 14" id="KW-0472">Membrane</keyword>
<dbReference type="Gene3D" id="1.10.287.130">
    <property type="match status" value="1"/>
</dbReference>
<dbReference type="PANTHER" id="PTHR45436:SF5">
    <property type="entry name" value="SENSOR HISTIDINE KINASE TRCS"/>
    <property type="match status" value="1"/>
</dbReference>
<dbReference type="SUPFAM" id="SSF47384">
    <property type="entry name" value="Homodimeric domain of signal transducing histidine kinase"/>
    <property type="match status" value="1"/>
</dbReference>
<dbReference type="CDD" id="cd00082">
    <property type="entry name" value="HisKA"/>
    <property type="match status" value="1"/>
</dbReference>
<dbReference type="Gene3D" id="6.10.340.10">
    <property type="match status" value="1"/>
</dbReference>
<dbReference type="Proteomes" id="UP001529245">
    <property type="component" value="Unassembled WGS sequence"/>
</dbReference>
<keyword evidence="12" id="KW-0902">Two-component regulatory system</keyword>
<comment type="subcellular location">
    <subcellularLocation>
        <location evidence="2">Cell membrane</location>
        <topology evidence="2">Multi-pass membrane protein</topology>
    </subcellularLocation>
</comment>
<keyword evidence="6" id="KW-0808">Transferase</keyword>
<dbReference type="SUPFAM" id="SSF55874">
    <property type="entry name" value="ATPase domain of HSP90 chaperone/DNA topoisomerase II/histidine kinase"/>
    <property type="match status" value="1"/>
</dbReference>
<proteinExistence type="predicted"/>
<gene>
    <name evidence="17" type="ORF">QID03_07875</name>
</gene>
<keyword evidence="4" id="KW-1003">Cell membrane</keyword>
<evidence type="ECO:0000256" key="5">
    <source>
        <dbReference type="ARBA" id="ARBA00022553"/>
    </source>
</evidence>
<accession>A0ABT6XYF3</accession>
<name>A0ABT6XYF3_ALISE</name>
<evidence type="ECO:0000256" key="9">
    <source>
        <dbReference type="ARBA" id="ARBA00022777"/>
    </source>
</evidence>
<dbReference type="InterPro" id="IPR004358">
    <property type="entry name" value="Sig_transdc_His_kin-like_C"/>
</dbReference>